<evidence type="ECO:0008006" key="2">
    <source>
        <dbReference type="Google" id="ProtNLM"/>
    </source>
</evidence>
<keyword evidence="1" id="KW-0614">Plasmid</keyword>
<proteinExistence type="predicted"/>
<name>A0AAU8CZS3_9HYPH</name>
<protein>
    <recommendedName>
        <fullName evidence="2">LysR substrate-binding domain-containing protein</fullName>
    </recommendedName>
</protein>
<accession>A0AAU8CZS3</accession>
<gene>
    <name evidence="1" type="ORF">ABVK50_29975</name>
</gene>
<sequence>MLAINAPVPTPAGYFVVVRPNRTNIPKIAAFRQWIMHEAGVAPTTQFCHGNTVGPQWAASRPSLRSV</sequence>
<organism evidence="1">
    <name type="scientific">Mesorhizobium sp. WSM2240</name>
    <dbReference type="NCBI Taxonomy" id="3228851"/>
    <lineage>
        <taxon>Bacteria</taxon>
        <taxon>Pseudomonadati</taxon>
        <taxon>Pseudomonadota</taxon>
        <taxon>Alphaproteobacteria</taxon>
        <taxon>Hyphomicrobiales</taxon>
        <taxon>Phyllobacteriaceae</taxon>
        <taxon>Mesorhizobium</taxon>
    </lineage>
</organism>
<dbReference type="RefSeq" id="WP_353646590.1">
    <property type="nucleotide sequence ID" value="NZ_CP159256.1"/>
</dbReference>
<reference evidence="1" key="1">
    <citation type="submission" date="2024-06" db="EMBL/GenBank/DDBJ databases">
        <title>Mesorhizobium karijinii sp. nov., a symbiont of the iconic Swainsona formosa from arid Australia.</title>
        <authorList>
            <person name="Hill Y.J."/>
            <person name="Watkin E.L.J."/>
            <person name="O'Hara G.W."/>
            <person name="Terpolilli J."/>
            <person name="Tye M.L."/>
            <person name="Kohlmeier M.G."/>
        </authorList>
    </citation>
    <scope>NUCLEOTIDE SEQUENCE</scope>
    <source>
        <strain evidence="1">WSM2240</strain>
        <plasmid evidence="1">pMk2240A</plasmid>
    </source>
</reference>
<dbReference type="EMBL" id="CP159256">
    <property type="protein sequence ID" value="XCG52384.1"/>
    <property type="molecule type" value="Genomic_DNA"/>
</dbReference>
<dbReference type="AlphaFoldDB" id="A0AAU8CZS3"/>
<evidence type="ECO:0000313" key="1">
    <source>
        <dbReference type="EMBL" id="XCG52384.1"/>
    </source>
</evidence>
<geneLocation type="plasmid" evidence="1">
    <name>pMk2240A</name>
</geneLocation>